<dbReference type="InterPro" id="IPR050709">
    <property type="entry name" value="Biotin_Carboxyl_Carrier/Decarb"/>
</dbReference>
<protein>
    <submittedName>
        <fullName evidence="2">Uncharacterized protein</fullName>
    </submittedName>
</protein>
<dbReference type="FunFam" id="2.40.50.100:FF:000003">
    <property type="entry name" value="Acetyl-CoA carboxylase biotin carboxyl carrier protein"/>
    <property type="match status" value="1"/>
</dbReference>
<dbReference type="OrthoDB" id="196847at2759"/>
<dbReference type="PANTHER" id="PTHR45266:SF3">
    <property type="entry name" value="OXALOACETATE DECARBOXYLASE ALPHA CHAIN"/>
    <property type="match status" value="1"/>
</dbReference>
<sequence>MPGVVASVAVTVGQKVREGDMLLTIEAMKMETALHAEADGVVAEVLVKRGDQIDAKDLLVRFEI</sequence>
<dbReference type="InterPro" id="IPR011053">
    <property type="entry name" value="Single_hybrid_motif"/>
</dbReference>
<dbReference type="CDD" id="cd06850">
    <property type="entry name" value="biotinyl_domain"/>
    <property type="match status" value="1"/>
</dbReference>
<name>A0A7R8WZJ2_9CRUS</name>
<dbReference type="AlphaFoldDB" id="A0A7R8WZJ2"/>
<dbReference type="PANTHER" id="PTHR45266">
    <property type="entry name" value="OXALOACETATE DECARBOXYLASE ALPHA CHAIN"/>
    <property type="match status" value="1"/>
</dbReference>
<evidence type="ECO:0000313" key="2">
    <source>
        <dbReference type="EMBL" id="CAD7238211.1"/>
    </source>
</evidence>
<dbReference type="InterPro" id="IPR001882">
    <property type="entry name" value="Biotin_BS"/>
</dbReference>
<organism evidence="2">
    <name type="scientific">Cyprideis torosa</name>
    <dbReference type="NCBI Taxonomy" id="163714"/>
    <lineage>
        <taxon>Eukaryota</taxon>
        <taxon>Metazoa</taxon>
        <taxon>Ecdysozoa</taxon>
        <taxon>Arthropoda</taxon>
        <taxon>Crustacea</taxon>
        <taxon>Oligostraca</taxon>
        <taxon>Ostracoda</taxon>
        <taxon>Podocopa</taxon>
        <taxon>Podocopida</taxon>
        <taxon>Cytherocopina</taxon>
        <taxon>Cytheroidea</taxon>
        <taxon>Cytherideidae</taxon>
        <taxon>Cyprideis</taxon>
    </lineage>
</organism>
<keyword evidence="1" id="KW-0092">Biotin</keyword>
<dbReference type="InterPro" id="IPR000089">
    <property type="entry name" value="Biotin_lipoyl"/>
</dbReference>
<dbReference type="PROSITE" id="PS00188">
    <property type="entry name" value="BIOTIN"/>
    <property type="match status" value="1"/>
</dbReference>
<dbReference type="SUPFAM" id="SSF51230">
    <property type="entry name" value="Single hybrid motif"/>
    <property type="match status" value="1"/>
</dbReference>
<dbReference type="EMBL" id="OB697913">
    <property type="protein sequence ID" value="CAD7238211.1"/>
    <property type="molecule type" value="Genomic_DNA"/>
</dbReference>
<dbReference type="PROSITE" id="PS50968">
    <property type="entry name" value="BIOTINYL_LIPOYL"/>
    <property type="match status" value="1"/>
</dbReference>
<dbReference type="Gene3D" id="2.40.50.100">
    <property type="match status" value="1"/>
</dbReference>
<reference evidence="2" key="1">
    <citation type="submission" date="2020-11" db="EMBL/GenBank/DDBJ databases">
        <authorList>
            <person name="Tran Van P."/>
        </authorList>
    </citation>
    <scope>NUCLEOTIDE SEQUENCE</scope>
</reference>
<evidence type="ECO:0000256" key="1">
    <source>
        <dbReference type="ARBA" id="ARBA00023267"/>
    </source>
</evidence>
<gene>
    <name evidence="2" type="ORF">CTOB1V02_LOCUS16026</name>
</gene>
<proteinExistence type="predicted"/>
<accession>A0A7R8WZJ2</accession>
<dbReference type="Pfam" id="PF00364">
    <property type="entry name" value="Biotin_lipoyl"/>
    <property type="match status" value="1"/>
</dbReference>